<keyword evidence="2" id="KW-1185">Reference proteome</keyword>
<dbReference type="InParanoid" id="A0A067PHC9"/>
<evidence type="ECO:0000313" key="1">
    <source>
        <dbReference type="EMBL" id="KDQ54318.1"/>
    </source>
</evidence>
<dbReference type="HOGENOM" id="CLU_1731721_0_0_1"/>
<dbReference type="Proteomes" id="UP000027265">
    <property type="component" value="Unassembled WGS sequence"/>
</dbReference>
<reference evidence="2" key="1">
    <citation type="journal article" date="2014" name="Proc. Natl. Acad. Sci. U.S.A.">
        <title>Extensive sampling of basidiomycete genomes demonstrates inadequacy of the white-rot/brown-rot paradigm for wood decay fungi.</title>
        <authorList>
            <person name="Riley R."/>
            <person name="Salamov A.A."/>
            <person name="Brown D.W."/>
            <person name="Nagy L.G."/>
            <person name="Floudas D."/>
            <person name="Held B.W."/>
            <person name="Levasseur A."/>
            <person name="Lombard V."/>
            <person name="Morin E."/>
            <person name="Otillar R."/>
            <person name="Lindquist E.A."/>
            <person name="Sun H."/>
            <person name="LaButti K.M."/>
            <person name="Schmutz J."/>
            <person name="Jabbour D."/>
            <person name="Luo H."/>
            <person name="Baker S.E."/>
            <person name="Pisabarro A.G."/>
            <person name="Walton J.D."/>
            <person name="Blanchette R.A."/>
            <person name="Henrissat B."/>
            <person name="Martin F."/>
            <person name="Cullen D."/>
            <person name="Hibbett D.S."/>
            <person name="Grigoriev I.V."/>
        </authorList>
    </citation>
    <scope>NUCLEOTIDE SEQUENCE [LARGE SCALE GENOMIC DNA]</scope>
    <source>
        <strain evidence="2">MUCL 33604</strain>
    </source>
</reference>
<accession>A0A067PHC9</accession>
<dbReference type="EMBL" id="KL197729">
    <property type="protein sequence ID" value="KDQ54318.1"/>
    <property type="molecule type" value="Genomic_DNA"/>
</dbReference>
<gene>
    <name evidence="1" type="ORF">JAAARDRAFT_405188</name>
</gene>
<proteinExistence type="predicted"/>
<evidence type="ECO:0000313" key="2">
    <source>
        <dbReference type="Proteomes" id="UP000027265"/>
    </source>
</evidence>
<sequence length="151" mass="16834">MPTRVGSAHPAIEHVWVDRDEGLTRQVLKNIVDKVKQHLRSLAQESRSGSKSIKPRILMRAVVPVLILAIGSVFQSKLYDPLRDNLPDFTGLSSFMISCLEATKRSRSTFNAICAPVVLVSSMVDFWNIQDHGLVGPCPVLRSKHPIQFDC</sequence>
<name>A0A067PHC9_9AGAM</name>
<organism evidence="1 2">
    <name type="scientific">Jaapia argillacea MUCL 33604</name>
    <dbReference type="NCBI Taxonomy" id="933084"/>
    <lineage>
        <taxon>Eukaryota</taxon>
        <taxon>Fungi</taxon>
        <taxon>Dikarya</taxon>
        <taxon>Basidiomycota</taxon>
        <taxon>Agaricomycotina</taxon>
        <taxon>Agaricomycetes</taxon>
        <taxon>Agaricomycetidae</taxon>
        <taxon>Jaapiales</taxon>
        <taxon>Jaapiaceae</taxon>
        <taxon>Jaapia</taxon>
    </lineage>
</organism>
<protein>
    <submittedName>
        <fullName evidence="1">Uncharacterized protein</fullName>
    </submittedName>
</protein>
<dbReference type="AlphaFoldDB" id="A0A067PHC9"/>